<comment type="caution">
    <text evidence="1">The sequence shown here is derived from an EMBL/GenBank/DDBJ whole genome shotgun (WGS) entry which is preliminary data.</text>
</comment>
<name>A0AA39RSA9_ACESA</name>
<gene>
    <name evidence="1" type="ORF">LWI29_023576</name>
</gene>
<reference evidence="1" key="2">
    <citation type="submission" date="2023-06" db="EMBL/GenBank/DDBJ databases">
        <authorList>
            <person name="Swenson N.G."/>
            <person name="Wegrzyn J.L."/>
            <person name="Mcevoy S.L."/>
        </authorList>
    </citation>
    <scope>NUCLEOTIDE SEQUENCE</scope>
    <source>
        <strain evidence="1">NS2018</strain>
        <tissue evidence="1">Leaf</tissue>
    </source>
</reference>
<dbReference type="EMBL" id="JAUESC010000385">
    <property type="protein sequence ID" value="KAK0579262.1"/>
    <property type="molecule type" value="Genomic_DNA"/>
</dbReference>
<protein>
    <submittedName>
        <fullName evidence="1">Uncharacterized protein</fullName>
    </submittedName>
</protein>
<evidence type="ECO:0000313" key="2">
    <source>
        <dbReference type="Proteomes" id="UP001168877"/>
    </source>
</evidence>
<sequence length="197" mass="21389">MVRRVLGAVYGGSNGWWGCFSSYLVEKKEGDFLSSDRFQIKSDKVGDGVRVQLFSRDLDQRNIAGGQWAVFLEGKERAENSIKVKGDKTLLGQEGVSKVAKMGSTSENVKLGFKVGVVADIGPTLGSSKETLGSSLALERGNLRGPSDPLLAESEFFGSSDHLLAESEFFGSSDSPMVNWNIKKRNKDGCFIGRELV</sequence>
<proteinExistence type="predicted"/>
<organism evidence="1 2">
    <name type="scientific">Acer saccharum</name>
    <name type="common">Sugar maple</name>
    <dbReference type="NCBI Taxonomy" id="4024"/>
    <lineage>
        <taxon>Eukaryota</taxon>
        <taxon>Viridiplantae</taxon>
        <taxon>Streptophyta</taxon>
        <taxon>Embryophyta</taxon>
        <taxon>Tracheophyta</taxon>
        <taxon>Spermatophyta</taxon>
        <taxon>Magnoliopsida</taxon>
        <taxon>eudicotyledons</taxon>
        <taxon>Gunneridae</taxon>
        <taxon>Pentapetalae</taxon>
        <taxon>rosids</taxon>
        <taxon>malvids</taxon>
        <taxon>Sapindales</taxon>
        <taxon>Sapindaceae</taxon>
        <taxon>Hippocastanoideae</taxon>
        <taxon>Acereae</taxon>
        <taxon>Acer</taxon>
    </lineage>
</organism>
<dbReference type="AlphaFoldDB" id="A0AA39RSA9"/>
<accession>A0AA39RSA9</accession>
<keyword evidence="2" id="KW-1185">Reference proteome</keyword>
<dbReference type="Proteomes" id="UP001168877">
    <property type="component" value="Unassembled WGS sequence"/>
</dbReference>
<evidence type="ECO:0000313" key="1">
    <source>
        <dbReference type="EMBL" id="KAK0579262.1"/>
    </source>
</evidence>
<reference evidence="1" key="1">
    <citation type="journal article" date="2022" name="Plant J.">
        <title>Strategies of tolerance reflected in two North American maple genomes.</title>
        <authorList>
            <person name="McEvoy S.L."/>
            <person name="Sezen U.U."/>
            <person name="Trouern-Trend A."/>
            <person name="McMahon S.M."/>
            <person name="Schaberg P.G."/>
            <person name="Yang J."/>
            <person name="Wegrzyn J.L."/>
            <person name="Swenson N.G."/>
        </authorList>
    </citation>
    <scope>NUCLEOTIDE SEQUENCE</scope>
    <source>
        <strain evidence="1">NS2018</strain>
    </source>
</reference>